<protein>
    <submittedName>
        <fullName evidence="2">Uncharacterized protein</fullName>
    </submittedName>
</protein>
<feature type="chain" id="PRO_5037196783" evidence="1">
    <location>
        <begin position="30"/>
        <end position="112"/>
    </location>
</feature>
<comment type="caution">
    <text evidence="2">The sequence shown here is derived from an EMBL/GenBank/DDBJ whole genome shotgun (WGS) entry which is preliminary data.</text>
</comment>
<gene>
    <name evidence="2" type="ORF">GCM10007140_08560</name>
</gene>
<name>A0A917ANR5_9BACI</name>
<evidence type="ECO:0000313" key="3">
    <source>
        <dbReference type="Proteomes" id="UP000605259"/>
    </source>
</evidence>
<dbReference type="RefSeq" id="WP_188387182.1">
    <property type="nucleotide sequence ID" value="NZ_BMFK01000001.1"/>
</dbReference>
<dbReference type="Proteomes" id="UP000605259">
    <property type="component" value="Unassembled WGS sequence"/>
</dbReference>
<dbReference type="EMBL" id="BMFK01000001">
    <property type="protein sequence ID" value="GGE60524.1"/>
    <property type="molecule type" value="Genomic_DNA"/>
</dbReference>
<sequence>MKKLVTYSLAATIGMSGLVGFASTGAVSAAEVDTTTVRSTITEPRPSIVPEERAVKHHHVFYKKSQYKTIADIPEEVNYYDKEGFRGVVQKESIIELGNYYIVCYSGTVIRC</sequence>
<evidence type="ECO:0000256" key="1">
    <source>
        <dbReference type="SAM" id="SignalP"/>
    </source>
</evidence>
<reference evidence="2" key="2">
    <citation type="submission" date="2020-09" db="EMBL/GenBank/DDBJ databases">
        <authorList>
            <person name="Sun Q."/>
            <person name="Zhou Y."/>
        </authorList>
    </citation>
    <scope>NUCLEOTIDE SEQUENCE</scope>
    <source>
        <strain evidence="2">CGMCC 1.12698</strain>
    </source>
</reference>
<evidence type="ECO:0000313" key="2">
    <source>
        <dbReference type="EMBL" id="GGE60524.1"/>
    </source>
</evidence>
<accession>A0A917ANR5</accession>
<proteinExistence type="predicted"/>
<keyword evidence="1" id="KW-0732">Signal</keyword>
<dbReference type="AlphaFoldDB" id="A0A917ANR5"/>
<keyword evidence="3" id="KW-1185">Reference proteome</keyword>
<reference evidence="2" key="1">
    <citation type="journal article" date="2014" name="Int. J. Syst. Evol. Microbiol.">
        <title>Complete genome sequence of Corynebacterium casei LMG S-19264T (=DSM 44701T), isolated from a smear-ripened cheese.</title>
        <authorList>
            <consortium name="US DOE Joint Genome Institute (JGI-PGF)"/>
            <person name="Walter F."/>
            <person name="Albersmeier A."/>
            <person name="Kalinowski J."/>
            <person name="Ruckert C."/>
        </authorList>
    </citation>
    <scope>NUCLEOTIDE SEQUENCE</scope>
    <source>
        <strain evidence="2">CGMCC 1.12698</strain>
    </source>
</reference>
<feature type="signal peptide" evidence="1">
    <location>
        <begin position="1"/>
        <end position="29"/>
    </location>
</feature>
<organism evidence="2 3">
    <name type="scientific">Priestia taiwanensis</name>
    <dbReference type="NCBI Taxonomy" id="1347902"/>
    <lineage>
        <taxon>Bacteria</taxon>
        <taxon>Bacillati</taxon>
        <taxon>Bacillota</taxon>
        <taxon>Bacilli</taxon>
        <taxon>Bacillales</taxon>
        <taxon>Bacillaceae</taxon>
        <taxon>Priestia</taxon>
    </lineage>
</organism>